<keyword evidence="4 9" id="KW-0812">Transmembrane</keyword>
<organism evidence="12 13">
    <name type="scientific">Paenibacillus oleatilyticus</name>
    <dbReference type="NCBI Taxonomy" id="2594886"/>
    <lineage>
        <taxon>Bacteria</taxon>
        <taxon>Bacillati</taxon>
        <taxon>Bacillota</taxon>
        <taxon>Bacilli</taxon>
        <taxon>Bacillales</taxon>
        <taxon>Paenibacillaceae</taxon>
        <taxon>Paenibacillus</taxon>
    </lineage>
</organism>
<evidence type="ECO:0000313" key="12">
    <source>
        <dbReference type="EMBL" id="MFB0845988.1"/>
    </source>
</evidence>
<feature type="transmembrane region" description="Helical" evidence="10">
    <location>
        <begin position="104"/>
        <end position="124"/>
    </location>
</feature>
<keyword evidence="7 10" id="KW-0472">Membrane</keyword>
<sequence length="227" mass="24881">MYTWFQPIIDLLAYVLSWTFDWTRDWGAAVIVLTLLVKGALYRFNLLAARQQVRSAAASPELSKLRETCGNDPAKLVQETTKVYGKYGINPLSSPLSAIIQMPVLMAMYGLFFTHGSTMTSILIPWVAHLAEADPFHLIPIATGLLSFAVGMIPLADAAAVSMSGSKRLLLGAVLLLIPLVITWRAPVALGLYWLAGSVFSLLERLFYRTSAGKRLLRRGLPEAATT</sequence>
<reference evidence="12 13" key="1">
    <citation type="submission" date="2024-09" db="EMBL/GenBank/DDBJ databases">
        <authorList>
            <person name="Makale K.P.P."/>
            <person name="Makhzoum A."/>
            <person name="Rantong G."/>
            <person name="Rahube T.O."/>
        </authorList>
    </citation>
    <scope>NUCLEOTIDE SEQUENCE [LARGE SCALE GENOMIC DNA]</scope>
    <source>
        <strain evidence="12 13">KM_D13</strain>
    </source>
</reference>
<dbReference type="Proteomes" id="UP001575622">
    <property type="component" value="Unassembled WGS sequence"/>
</dbReference>
<protein>
    <submittedName>
        <fullName evidence="12">YidC/Oxa1 family membrane protein insertase</fullName>
    </submittedName>
</protein>
<feature type="domain" description="Membrane insertase YidC/Oxa/ALB C-terminal" evidence="11">
    <location>
        <begin position="26"/>
        <end position="208"/>
    </location>
</feature>
<comment type="subcellular location">
    <subcellularLocation>
        <location evidence="1">Cell membrane</location>
        <topology evidence="1">Multi-pass membrane protein</topology>
    </subcellularLocation>
    <subcellularLocation>
        <location evidence="9">Membrane</location>
        <topology evidence="9">Multi-pass membrane protein</topology>
    </subcellularLocation>
</comment>
<dbReference type="CDD" id="cd20070">
    <property type="entry name" value="5TM_YidC_Alb3"/>
    <property type="match status" value="1"/>
</dbReference>
<name>A0ABV4V7F0_9BACL</name>
<dbReference type="NCBIfam" id="TIGR03592">
    <property type="entry name" value="yidC_oxa1_cterm"/>
    <property type="match status" value="1"/>
</dbReference>
<evidence type="ECO:0000256" key="6">
    <source>
        <dbReference type="ARBA" id="ARBA00022989"/>
    </source>
</evidence>
<evidence type="ECO:0000256" key="7">
    <source>
        <dbReference type="ARBA" id="ARBA00023136"/>
    </source>
</evidence>
<evidence type="ECO:0000256" key="1">
    <source>
        <dbReference type="ARBA" id="ARBA00004651"/>
    </source>
</evidence>
<evidence type="ECO:0000256" key="4">
    <source>
        <dbReference type="ARBA" id="ARBA00022692"/>
    </source>
</evidence>
<accession>A0ABV4V7F0</accession>
<dbReference type="Pfam" id="PF02096">
    <property type="entry name" value="60KD_IMP"/>
    <property type="match status" value="1"/>
</dbReference>
<dbReference type="PANTHER" id="PTHR12428:SF65">
    <property type="entry name" value="CYTOCHROME C OXIDASE ASSEMBLY PROTEIN COX18, MITOCHONDRIAL"/>
    <property type="match status" value="1"/>
</dbReference>
<dbReference type="EMBL" id="JBHDLN010000018">
    <property type="protein sequence ID" value="MFB0845988.1"/>
    <property type="molecule type" value="Genomic_DNA"/>
</dbReference>
<keyword evidence="8" id="KW-0143">Chaperone</keyword>
<dbReference type="PANTHER" id="PTHR12428">
    <property type="entry name" value="OXA1"/>
    <property type="match status" value="1"/>
</dbReference>
<keyword evidence="5" id="KW-0653">Protein transport</keyword>
<dbReference type="InterPro" id="IPR028055">
    <property type="entry name" value="YidC/Oxa/ALB_C"/>
</dbReference>
<evidence type="ECO:0000256" key="10">
    <source>
        <dbReference type="SAM" id="Phobius"/>
    </source>
</evidence>
<keyword evidence="6 10" id="KW-1133">Transmembrane helix</keyword>
<keyword evidence="13" id="KW-1185">Reference proteome</keyword>
<evidence type="ECO:0000256" key="9">
    <source>
        <dbReference type="RuleBase" id="RU003945"/>
    </source>
</evidence>
<feature type="transmembrane region" description="Helical" evidence="10">
    <location>
        <begin position="192"/>
        <end position="208"/>
    </location>
</feature>
<proteinExistence type="inferred from homology"/>
<evidence type="ECO:0000256" key="3">
    <source>
        <dbReference type="ARBA" id="ARBA00022475"/>
    </source>
</evidence>
<feature type="transmembrane region" description="Helical" evidence="10">
    <location>
        <begin position="168"/>
        <end position="186"/>
    </location>
</feature>
<comment type="caution">
    <text evidence="12">The sequence shown here is derived from an EMBL/GenBank/DDBJ whole genome shotgun (WGS) entry which is preliminary data.</text>
</comment>
<comment type="similarity">
    <text evidence="9">Belongs to the OXA1/ALB3/YidC family.</text>
</comment>
<evidence type="ECO:0000256" key="5">
    <source>
        <dbReference type="ARBA" id="ARBA00022927"/>
    </source>
</evidence>
<dbReference type="InterPro" id="IPR047196">
    <property type="entry name" value="YidC_ALB_C"/>
</dbReference>
<evidence type="ECO:0000256" key="8">
    <source>
        <dbReference type="ARBA" id="ARBA00023186"/>
    </source>
</evidence>
<evidence type="ECO:0000259" key="11">
    <source>
        <dbReference type="Pfam" id="PF02096"/>
    </source>
</evidence>
<evidence type="ECO:0000313" key="13">
    <source>
        <dbReference type="Proteomes" id="UP001575622"/>
    </source>
</evidence>
<keyword evidence="3" id="KW-1003">Cell membrane</keyword>
<keyword evidence="2" id="KW-0813">Transport</keyword>
<feature type="transmembrane region" description="Helical" evidence="10">
    <location>
        <begin position="136"/>
        <end position="156"/>
    </location>
</feature>
<dbReference type="InterPro" id="IPR001708">
    <property type="entry name" value="YidC/ALB3/OXA1/COX18"/>
</dbReference>
<dbReference type="RefSeq" id="WP_373955998.1">
    <property type="nucleotide sequence ID" value="NZ_JBHDLN010000018.1"/>
</dbReference>
<gene>
    <name evidence="12" type="ORF">ACEU3E_27730</name>
</gene>
<feature type="transmembrane region" description="Helical" evidence="10">
    <location>
        <begin position="26"/>
        <end position="44"/>
    </location>
</feature>
<evidence type="ECO:0000256" key="2">
    <source>
        <dbReference type="ARBA" id="ARBA00022448"/>
    </source>
</evidence>